<proteinExistence type="predicted"/>
<dbReference type="Proteomes" id="UP000886998">
    <property type="component" value="Unassembled WGS sequence"/>
</dbReference>
<keyword evidence="2" id="KW-1185">Reference proteome</keyword>
<dbReference type="EMBL" id="BMAV01021006">
    <property type="protein sequence ID" value="GFY74858.1"/>
    <property type="molecule type" value="Genomic_DNA"/>
</dbReference>
<dbReference type="InterPro" id="IPR036691">
    <property type="entry name" value="Endo/exonu/phosph_ase_sf"/>
</dbReference>
<name>A0A8X6YM20_9ARAC</name>
<organism evidence="1 2">
    <name type="scientific">Trichonephila inaurata madagascariensis</name>
    <dbReference type="NCBI Taxonomy" id="2747483"/>
    <lineage>
        <taxon>Eukaryota</taxon>
        <taxon>Metazoa</taxon>
        <taxon>Ecdysozoa</taxon>
        <taxon>Arthropoda</taxon>
        <taxon>Chelicerata</taxon>
        <taxon>Arachnida</taxon>
        <taxon>Araneae</taxon>
        <taxon>Araneomorphae</taxon>
        <taxon>Entelegynae</taxon>
        <taxon>Araneoidea</taxon>
        <taxon>Nephilidae</taxon>
        <taxon>Trichonephila</taxon>
        <taxon>Trichonephila inaurata</taxon>
    </lineage>
</organism>
<evidence type="ECO:0008006" key="3">
    <source>
        <dbReference type="Google" id="ProtNLM"/>
    </source>
</evidence>
<accession>A0A8X6YM20</accession>
<dbReference type="OrthoDB" id="6436593at2759"/>
<dbReference type="SUPFAM" id="SSF56219">
    <property type="entry name" value="DNase I-like"/>
    <property type="match status" value="1"/>
</dbReference>
<comment type="caution">
    <text evidence="1">The sequence shown here is derived from an EMBL/GenBank/DDBJ whole genome shotgun (WGS) entry which is preliminary data.</text>
</comment>
<evidence type="ECO:0000313" key="2">
    <source>
        <dbReference type="Proteomes" id="UP000886998"/>
    </source>
</evidence>
<dbReference type="AlphaFoldDB" id="A0A8X6YM20"/>
<protein>
    <recommendedName>
        <fullName evidence="3">Endonuclease/exonuclease/phosphatase domain-containing protein</fullName>
    </recommendedName>
</protein>
<sequence>MLEHIANNPNLLESVVACNETWIFTYDSESKVQSMQWKSPGSPKPKKARMSESKFKAFIFLNDGSPTHTSFSYGTSDVLDVSFVSPGLFSHCDWTVLDSIGSDHLPILIKVHIKSRTVAASRNFWNFKKADWEDFVSLMSSTPRGSFRRLKSFIQHRNPELRNLILRRNDLHRTLSRTSDPKVKIEFKRLNVAIKQLYINHKRKTWINLCSNIDASAPNSKLW</sequence>
<reference evidence="1" key="1">
    <citation type="submission" date="2020-08" db="EMBL/GenBank/DDBJ databases">
        <title>Multicomponent nature underlies the extraordinary mechanical properties of spider dragline silk.</title>
        <authorList>
            <person name="Kono N."/>
            <person name="Nakamura H."/>
            <person name="Mori M."/>
            <person name="Yoshida Y."/>
            <person name="Ohtoshi R."/>
            <person name="Malay A.D."/>
            <person name="Moran D.A.P."/>
            <person name="Tomita M."/>
            <person name="Numata K."/>
            <person name="Arakawa K."/>
        </authorList>
    </citation>
    <scope>NUCLEOTIDE SEQUENCE</scope>
</reference>
<evidence type="ECO:0000313" key="1">
    <source>
        <dbReference type="EMBL" id="GFY74858.1"/>
    </source>
</evidence>
<dbReference type="Gene3D" id="3.60.10.10">
    <property type="entry name" value="Endonuclease/exonuclease/phosphatase"/>
    <property type="match status" value="1"/>
</dbReference>
<gene>
    <name evidence="1" type="primary">AVEN_255581_1</name>
    <name evidence="1" type="ORF">TNIN_133511</name>
</gene>